<reference evidence="4" key="1">
    <citation type="submission" date="2017-04" db="EMBL/GenBank/DDBJ databases">
        <title>Function of individual gut microbiota members based on whole genome sequencing of pure cultures obtained from chicken caecum.</title>
        <authorList>
            <person name="Medvecky M."/>
            <person name="Cejkova D."/>
            <person name="Polansky O."/>
            <person name="Karasova D."/>
            <person name="Kubasova T."/>
            <person name="Cizek A."/>
            <person name="Rychlik I."/>
        </authorList>
    </citation>
    <scope>NUCLEOTIDE SEQUENCE [LARGE SCALE GENOMIC DNA]</scope>
    <source>
        <strain evidence="4">An175</strain>
    </source>
</reference>
<evidence type="ECO:0000313" key="3">
    <source>
        <dbReference type="EMBL" id="OUP71567.1"/>
    </source>
</evidence>
<comment type="caution">
    <text evidence="3">The sequence shown here is derived from an EMBL/GenBank/DDBJ whole genome shotgun (WGS) entry which is preliminary data.</text>
</comment>
<dbReference type="InterPro" id="IPR036148">
    <property type="entry name" value="MmgE/PrpD_sf"/>
</dbReference>
<protein>
    <recommendedName>
        <fullName evidence="2">MmgE/PrpD N-terminal domain-containing protein</fullName>
    </recommendedName>
</protein>
<dbReference type="AlphaFoldDB" id="A0A1Y4MS93"/>
<dbReference type="EMBL" id="NFKP01000001">
    <property type="protein sequence ID" value="OUP71567.1"/>
    <property type="molecule type" value="Genomic_DNA"/>
</dbReference>
<organism evidence="3 4">
    <name type="scientific">Anaerotruncus colihominis</name>
    <dbReference type="NCBI Taxonomy" id="169435"/>
    <lineage>
        <taxon>Bacteria</taxon>
        <taxon>Bacillati</taxon>
        <taxon>Bacillota</taxon>
        <taxon>Clostridia</taxon>
        <taxon>Eubacteriales</taxon>
        <taxon>Oscillospiraceae</taxon>
        <taxon>Anaerotruncus</taxon>
    </lineage>
</organism>
<dbReference type="PANTHER" id="PTHR16943:SF8">
    <property type="entry name" value="2-METHYLCITRATE DEHYDRATASE"/>
    <property type="match status" value="1"/>
</dbReference>
<dbReference type="InterPro" id="IPR042183">
    <property type="entry name" value="MmgE/PrpD_sf_1"/>
</dbReference>
<evidence type="ECO:0000313" key="4">
    <source>
        <dbReference type="Proteomes" id="UP000196386"/>
    </source>
</evidence>
<dbReference type="SUPFAM" id="SSF103378">
    <property type="entry name" value="2-methylcitrate dehydratase PrpD"/>
    <property type="match status" value="1"/>
</dbReference>
<sequence>MLAANKFMNWTVGYPAKYTGHRLLQKKASLINYTANFLMERRMAMGFNHHEIKTNRTQVLSEYINSARFEDFPANVVERAKQILIETIGEALASVESEAAKKALALAECACGGPDGTCAVWGVNKRLSMENAAMANGAAACAGGWEQNPFGMPACAAVPTAWAVAEAKKRSGRELLTSLILAFEVYERVAAAVQPTAKERAEKGYGRASWQLFAALVPALRLTGLDTLQINKGLSMGTVCSVIPASHYESDGADTLAFEYGFRCQTAVTLACCALRGTENLEDAFDDPSAYPLHFTDEEHGEQYTQDVGKVYRILEAVPEKSAGETANDFQKRASSVFSVERIGQILTALFEIEYCEDLSSIGKLLTL</sequence>
<dbReference type="InterPro" id="IPR005656">
    <property type="entry name" value="MmgE_PrpD"/>
</dbReference>
<feature type="domain" description="MmgE/PrpD N-terminal" evidence="2">
    <location>
        <begin position="60"/>
        <end position="289"/>
    </location>
</feature>
<accession>A0A1Y4MS93</accession>
<evidence type="ECO:0000256" key="1">
    <source>
        <dbReference type="ARBA" id="ARBA00006174"/>
    </source>
</evidence>
<comment type="similarity">
    <text evidence="1">Belongs to the PrpD family.</text>
</comment>
<dbReference type="PANTHER" id="PTHR16943">
    <property type="entry name" value="2-METHYLCITRATE DEHYDRATASE-RELATED"/>
    <property type="match status" value="1"/>
</dbReference>
<dbReference type="GO" id="GO:0016829">
    <property type="term" value="F:lyase activity"/>
    <property type="evidence" value="ECO:0007669"/>
    <property type="project" value="InterPro"/>
</dbReference>
<name>A0A1Y4MS93_9FIRM</name>
<dbReference type="InterPro" id="IPR045336">
    <property type="entry name" value="MmgE_PrpD_N"/>
</dbReference>
<dbReference type="Gene3D" id="1.10.4100.10">
    <property type="entry name" value="2-methylcitrate dehydratase PrpD"/>
    <property type="match status" value="1"/>
</dbReference>
<dbReference type="Proteomes" id="UP000196386">
    <property type="component" value="Unassembled WGS sequence"/>
</dbReference>
<gene>
    <name evidence="3" type="ORF">B5F11_01505</name>
</gene>
<dbReference type="Pfam" id="PF03972">
    <property type="entry name" value="MmgE_PrpD_N"/>
    <property type="match status" value="1"/>
</dbReference>
<proteinExistence type="inferred from homology"/>
<evidence type="ECO:0000259" key="2">
    <source>
        <dbReference type="Pfam" id="PF03972"/>
    </source>
</evidence>